<evidence type="ECO:0000313" key="3">
    <source>
        <dbReference type="EMBL" id="MFC5604733.1"/>
    </source>
</evidence>
<dbReference type="Proteomes" id="UP001596071">
    <property type="component" value="Unassembled WGS sequence"/>
</dbReference>
<keyword evidence="2" id="KW-0732">Signal</keyword>
<dbReference type="EMBL" id="JBHSNP010000029">
    <property type="protein sequence ID" value="MFC5604733.1"/>
    <property type="molecule type" value="Genomic_DNA"/>
</dbReference>
<proteinExistence type="predicted"/>
<evidence type="ECO:0008006" key="5">
    <source>
        <dbReference type="Google" id="ProtNLM"/>
    </source>
</evidence>
<organism evidence="3 4">
    <name type="scientific">Sporosarcina koreensis</name>
    <dbReference type="NCBI Taxonomy" id="334735"/>
    <lineage>
        <taxon>Bacteria</taxon>
        <taxon>Bacillati</taxon>
        <taxon>Bacillota</taxon>
        <taxon>Bacilli</taxon>
        <taxon>Bacillales</taxon>
        <taxon>Caryophanaceae</taxon>
        <taxon>Sporosarcina</taxon>
    </lineage>
</organism>
<evidence type="ECO:0000256" key="1">
    <source>
        <dbReference type="SAM" id="Phobius"/>
    </source>
</evidence>
<evidence type="ECO:0000256" key="2">
    <source>
        <dbReference type="SAM" id="SignalP"/>
    </source>
</evidence>
<feature type="signal peptide" evidence="2">
    <location>
        <begin position="1"/>
        <end position="27"/>
    </location>
</feature>
<sequence length="225" mass="24948">MIKLLRYFPFLLLIGLICLFPTTSAVANEKSNTDKKKLDINLSPNDTLFDITNMKPGDWAPRTLTVTNSGNVDFDYHMQLRNNGDEMLFNELMMEIKSGNKELYSGKLSAFQGLPARFLDSGSNENLDITIRFPEHLGNEFQGKGAEFIFNFIAEAKDGTVVHVMTNGHVQGVMSPAAAGAGLSDVSTILLFGFLAITAGVITIIVFKFYRQLKLVDKTNNLEEI</sequence>
<feature type="chain" id="PRO_5047540223" description="LPXTG-motif cell wall anchor domain-containing protein" evidence="2">
    <location>
        <begin position="28"/>
        <end position="225"/>
    </location>
</feature>
<protein>
    <recommendedName>
        <fullName evidence="5">LPXTG-motif cell wall anchor domain-containing protein</fullName>
    </recommendedName>
</protein>
<name>A0ABW0U3L3_9BACL</name>
<keyword evidence="1" id="KW-0472">Membrane</keyword>
<accession>A0ABW0U3L3</accession>
<comment type="caution">
    <text evidence="3">The sequence shown here is derived from an EMBL/GenBank/DDBJ whole genome shotgun (WGS) entry which is preliminary data.</text>
</comment>
<keyword evidence="1" id="KW-1133">Transmembrane helix</keyword>
<evidence type="ECO:0000313" key="4">
    <source>
        <dbReference type="Proteomes" id="UP001596071"/>
    </source>
</evidence>
<feature type="transmembrane region" description="Helical" evidence="1">
    <location>
        <begin position="189"/>
        <end position="210"/>
    </location>
</feature>
<gene>
    <name evidence="3" type="ORF">ACFPTP_15975</name>
</gene>
<reference evidence="4" key="1">
    <citation type="journal article" date="2019" name="Int. J. Syst. Evol. Microbiol.">
        <title>The Global Catalogue of Microorganisms (GCM) 10K type strain sequencing project: providing services to taxonomists for standard genome sequencing and annotation.</title>
        <authorList>
            <consortium name="The Broad Institute Genomics Platform"/>
            <consortium name="The Broad Institute Genome Sequencing Center for Infectious Disease"/>
            <person name="Wu L."/>
            <person name="Ma J."/>
        </authorList>
    </citation>
    <scope>NUCLEOTIDE SEQUENCE [LARGE SCALE GENOMIC DNA]</scope>
    <source>
        <strain evidence="4">KACC 11299</strain>
    </source>
</reference>
<keyword evidence="4" id="KW-1185">Reference proteome</keyword>
<dbReference type="RefSeq" id="WP_381446848.1">
    <property type="nucleotide sequence ID" value="NZ_JBHSNP010000029.1"/>
</dbReference>
<keyword evidence="1" id="KW-0812">Transmembrane</keyword>